<evidence type="ECO:0000256" key="3">
    <source>
        <dbReference type="ARBA" id="ARBA00022679"/>
    </source>
</evidence>
<dbReference type="Proteomes" id="UP000276133">
    <property type="component" value="Unassembled WGS sequence"/>
</dbReference>
<comment type="caution">
    <text evidence="8">The sequence shown here is derived from an EMBL/GenBank/DDBJ whole genome shotgun (WGS) entry which is preliminary data.</text>
</comment>
<dbReference type="InterPro" id="IPR002058">
    <property type="entry name" value="PAP_assoc"/>
</dbReference>
<keyword evidence="5" id="KW-0460">Magnesium</keyword>
<dbReference type="Pfam" id="PF22600">
    <property type="entry name" value="MTPAP-like_central"/>
    <property type="match status" value="1"/>
</dbReference>
<proteinExistence type="predicted"/>
<reference evidence="8 9" key="1">
    <citation type="journal article" date="2018" name="Sci. Rep.">
        <title>Genomic signatures of local adaptation to the degree of environmental predictability in rotifers.</title>
        <authorList>
            <person name="Franch-Gras L."/>
            <person name="Hahn C."/>
            <person name="Garcia-Roger E.M."/>
            <person name="Carmona M.J."/>
            <person name="Serra M."/>
            <person name="Gomez A."/>
        </authorList>
    </citation>
    <scope>NUCLEOTIDE SEQUENCE [LARGE SCALE GENOMIC DNA]</scope>
    <source>
        <strain evidence="8">HYR1</strain>
    </source>
</reference>
<evidence type="ECO:0000259" key="6">
    <source>
        <dbReference type="Pfam" id="PF03828"/>
    </source>
</evidence>
<dbReference type="GO" id="GO:1990817">
    <property type="term" value="F:poly(A) RNA polymerase activity"/>
    <property type="evidence" value="ECO:0007669"/>
    <property type="project" value="TreeGrafter"/>
</dbReference>
<evidence type="ECO:0000259" key="7">
    <source>
        <dbReference type="Pfam" id="PF22600"/>
    </source>
</evidence>
<keyword evidence="3" id="KW-0808">Transferase</keyword>
<protein>
    <submittedName>
        <fullName evidence="8">Poly(A) RNA mitochondrial</fullName>
    </submittedName>
</protein>
<evidence type="ECO:0000313" key="9">
    <source>
        <dbReference type="Proteomes" id="UP000276133"/>
    </source>
</evidence>
<evidence type="ECO:0000256" key="1">
    <source>
        <dbReference type="ARBA" id="ARBA00001936"/>
    </source>
</evidence>
<evidence type="ECO:0000256" key="5">
    <source>
        <dbReference type="ARBA" id="ARBA00022842"/>
    </source>
</evidence>
<dbReference type="PANTHER" id="PTHR12271">
    <property type="entry name" value="POLY A POLYMERASE CID PAP -RELATED"/>
    <property type="match status" value="1"/>
</dbReference>
<dbReference type="InterPro" id="IPR043519">
    <property type="entry name" value="NT_sf"/>
</dbReference>
<evidence type="ECO:0000256" key="2">
    <source>
        <dbReference type="ARBA" id="ARBA00001946"/>
    </source>
</evidence>
<name>A0A3M7SEA9_BRAPC</name>
<dbReference type="GO" id="GO:0046872">
    <property type="term" value="F:metal ion binding"/>
    <property type="evidence" value="ECO:0007669"/>
    <property type="project" value="UniProtKB-KW"/>
</dbReference>
<dbReference type="OrthoDB" id="434989at2759"/>
<sequence>MTNSVIKNFKMIWTKNITRYLAKNINHFNSNLIRTSTNYQVKAFKKSYNQQKSHPKSESSTKSVGIVSDISKISTITRFEDELAFRRSQASNSILFKIEHEHDLNNLVDDLEKIGSKISNILVMDEANNLNSRAVMVEFSCKKSTDDILNNFGIHFSNNDHLPCKTRLIVYRSQTKRDNQKTHRKNFITKNFTSSERDQINNPNIKLSEKFSFLKPSQTLDNQIRTIYDKFKLDEIGIRIRFFVASIIEESFYSLFRNCLCLPFGSSAINFGHRTTDLDLLFSIDNTFFNTQLDEKKQLRLNGKMIFYSKYGRNEKERDLAKKFLELSKFILSDILPKFNVRQLIKGARVPILEFDFELPSAQKLNCDLSMSNLQISFQMTKLFWTYTKMDSRVAPLIFFLKYWAKITGVTNTFRPSPNITNFQLTVLILNFLLRLDKPLIVPLENIITYIKGKGPDIELKYLVNDNLDIVEIKEIVKDKNKITLNELMMGFFNYYSNFDFDSNVISLSRQLNIKSDQYKHESLVILNPFMPEMNASKNVNRKLLKKFAFFCNQSYEIMQANDSLDLVKFLEILKEKSKGFSDESTKSLADQMNA</sequence>
<comment type="cofactor">
    <cofactor evidence="1">
        <name>Mn(2+)</name>
        <dbReference type="ChEBI" id="CHEBI:29035"/>
    </cofactor>
</comment>
<organism evidence="8 9">
    <name type="scientific">Brachionus plicatilis</name>
    <name type="common">Marine rotifer</name>
    <name type="synonym">Brachionus muelleri</name>
    <dbReference type="NCBI Taxonomy" id="10195"/>
    <lineage>
        <taxon>Eukaryota</taxon>
        <taxon>Metazoa</taxon>
        <taxon>Spiralia</taxon>
        <taxon>Gnathifera</taxon>
        <taxon>Rotifera</taxon>
        <taxon>Eurotatoria</taxon>
        <taxon>Monogononta</taxon>
        <taxon>Pseudotrocha</taxon>
        <taxon>Ploima</taxon>
        <taxon>Brachionidae</taxon>
        <taxon>Brachionus</taxon>
    </lineage>
</organism>
<dbReference type="GO" id="GO:0031123">
    <property type="term" value="P:RNA 3'-end processing"/>
    <property type="evidence" value="ECO:0007669"/>
    <property type="project" value="TreeGrafter"/>
</dbReference>
<dbReference type="STRING" id="10195.A0A3M7SEA9"/>
<dbReference type="Gene3D" id="1.10.1410.10">
    <property type="match status" value="1"/>
</dbReference>
<keyword evidence="9" id="KW-1185">Reference proteome</keyword>
<dbReference type="SUPFAM" id="SSF81301">
    <property type="entry name" value="Nucleotidyltransferase"/>
    <property type="match status" value="1"/>
</dbReference>
<dbReference type="SUPFAM" id="SSF81631">
    <property type="entry name" value="PAP/OAS1 substrate-binding domain"/>
    <property type="match status" value="1"/>
</dbReference>
<keyword evidence="4" id="KW-0479">Metal-binding</keyword>
<dbReference type="AlphaFoldDB" id="A0A3M7SEA9"/>
<dbReference type="Gene3D" id="3.30.460.10">
    <property type="entry name" value="Beta Polymerase, domain 2"/>
    <property type="match status" value="1"/>
</dbReference>
<dbReference type="EMBL" id="REGN01001519">
    <property type="protein sequence ID" value="RNA34154.1"/>
    <property type="molecule type" value="Genomic_DNA"/>
</dbReference>
<gene>
    <name evidence="8" type="ORF">BpHYR1_049342</name>
</gene>
<dbReference type="Pfam" id="PF03828">
    <property type="entry name" value="PAP_assoc"/>
    <property type="match status" value="1"/>
</dbReference>
<comment type="cofactor">
    <cofactor evidence="2">
        <name>Mg(2+)</name>
        <dbReference type="ChEBI" id="CHEBI:18420"/>
    </cofactor>
</comment>
<dbReference type="PANTHER" id="PTHR12271:SF133">
    <property type="entry name" value="POLY(A) RNA POLYMERASE, MITOCHONDRIAL"/>
    <property type="match status" value="1"/>
</dbReference>
<evidence type="ECO:0000256" key="4">
    <source>
        <dbReference type="ARBA" id="ARBA00022723"/>
    </source>
</evidence>
<accession>A0A3M7SEA9</accession>
<evidence type="ECO:0000313" key="8">
    <source>
        <dbReference type="EMBL" id="RNA34154.1"/>
    </source>
</evidence>
<feature type="domain" description="Poly(A) RNA polymerase mitochondrial-like central palm" evidence="7">
    <location>
        <begin position="220"/>
        <end position="388"/>
    </location>
</feature>
<dbReference type="InterPro" id="IPR054708">
    <property type="entry name" value="MTPAP-like_central"/>
</dbReference>
<feature type="domain" description="PAP-associated" evidence="6">
    <location>
        <begin position="485"/>
        <end position="529"/>
    </location>
</feature>